<keyword evidence="4" id="KW-0659">Purine metabolism</keyword>
<protein>
    <recommendedName>
        <fullName evidence="3">2-oxo-4-hydroxy-4-carboxy-5-ureidoimidazoline decarboxylase</fullName>
        <ecNumber evidence="3">4.1.1.97</ecNumber>
    </recommendedName>
</protein>
<dbReference type="PANTHER" id="PTHR43466:SF1">
    <property type="entry name" value="2-OXO-4-HYDROXY-4-CARBOXY-5-UREIDOIMIDAZOLINE DECARBOXYLASE-RELATED"/>
    <property type="match status" value="1"/>
</dbReference>
<evidence type="ECO:0000259" key="8">
    <source>
        <dbReference type="Pfam" id="PF09349"/>
    </source>
</evidence>
<evidence type="ECO:0000256" key="1">
    <source>
        <dbReference type="ARBA" id="ARBA00001163"/>
    </source>
</evidence>
<feature type="compositionally biased region" description="Basic and acidic residues" evidence="7">
    <location>
        <begin position="82"/>
        <end position="91"/>
    </location>
</feature>
<dbReference type="PANTHER" id="PTHR43466">
    <property type="entry name" value="2-OXO-4-HYDROXY-4-CARBOXY-5-UREIDOIMIDAZOLINE DECARBOXYLASE-RELATED"/>
    <property type="match status" value="1"/>
</dbReference>
<sequence length="177" mass="19030">MTAASVAAFNALPEGEALAALQTCLHSTDWASAVLGGRPYPDRESLLATAYRFGLALDDAGLESALSKHPRIGERPTGASADAEHSRREQGGVDAADAELTEALLAGNVAYEERFGRVFLIRAAGRSGHDILEALHQRLTHDDESEAVVVRDQLAQIAQLRLEALLKELDHPIEEAR</sequence>
<dbReference type="EC" id="4.1.1.97" evidence="3"/>
<proteinExistence type="predicted"/>
<name>A0ABW8AH02_9ACTN</name>
<evidence type="ECO:0000313" key="10">
    <source>
        <dbReference type="Proteomes" id="UP001612915"/>
    </source>
</evidence>
<evidence type="ECO:0000256" key="6">
    <source>
        <dbReference type="ARBA" id="ARBA00023239"/>
    </source>
</evidence>
<gene>
    <name evidence="9" type="primary">uraD</name>
    <name evidence="9" type="ORF">ACIB24_00910</name>
</gene>
<feature type="region of interest" description="Disordered" evidence="7">
    <location>
        <begin position="67"/>
        <end position="93"/>
    </location>
</feature>
<dbReference type="SUPFAM" id="SSF158694">
    <property type="entry name" value="UraD-Like"/>
    <property type="match status" value="1"/>
</dbReference>
<dbReference type="InterPro" id="IPR036778">
    <property type="entry name" value="OHCU_decarboxylase_sf"/>
</dbReference>
<dbReference type="InterPro" id="IPR018020">
    <property type="entry name" value="OHCU_decarboxylase"/>
</dbReference>
<evidence type="ECO:0000256" key="4">
    <source>
        <dbReference type="ARBA" id="ARBA00022631"/>
    </source>
</evidence>
<dbReference type="RefSeq" id="WP_398273804.1">
    <property type="nucleotide sequence ID" value="NZ_JBITLV010000001.1"/>
</dbReference>
<dbReference type="NCBIfam" id="NF010372">
    <property type="entry name" value="PRK13798.1"/>
    <property type="match status" value="1"/>
</dbReference>
<reference evidence="9 10" key="1">
    <citation type="submission" date="2024-10" db="EMBL/GenBank/DDBJ databases">
        <title>The Natural Products Discovery Center: Release of the First 8490 Sequenced Strains for Exploring Actinobacteria Biosynthetic Diversity.</title>
        <authorList>
            <person name="Kalkreuter E."/>
            <person name="Kautsar S.A."/>
            <person name="Yang D."/>
            <person name="Bader C.D."/>
            <person name="Teijaro C.N."/>
            <person name="Fluegel L."/>
            <person name="Davis C.M."/>
            <person name="Simpson J.R."/>
            <person name="Lauterbach L."/>
            <person name="Steele A.D."/>
            <person name="Gui C."/>
            <person name="Meng S."/>
            <person name="Li G."/>
            <person name="Viehrig K."/>
            <person name="Ye F."/>
            <person name="Su P."/>
            <person name="Kiefer A.F."/>
            <person name="Nichols A."/>
            <person name="Cepeda A.J."/>
            <person name="Yan W."/>
            <person name="Fan B."/>
            <person name="Jiang Y."/>
            <person name="Adhikari A."/>
            <person name="Zheng C.-J."/>
            <person name="Schuster L."/>
            <person name="Cowan T.M."/>
            <person name="Smanski M.J."/>
            <person name="Chevrette M.G."/>
            <person name="De Carvalho L.P.S."/>
            <person name="Shen B."/>
        </authorList>
    </citation>
    <scope>NUCLEOTIDE SEQUENCE [LARGE SCALE GENOMIC DNA]</scope>
    <source>
        <strain evidence="9 10">NPDC049639</strain>
    </source>
</reference>
<accession>A0ABW8AH02</accession>
<keyword evidence="5" id="KW-0210">Decarboxylase</keyword>
<evidence type="ECO:0000256" key="2">
    <source>
        <dbReference type="ARBA" id="ARBA00004754"/>
    </source>
</evidence>
<dbReference type="Proteomes" id="UP001612915">
    <property type="component" value="Unassembled WGS sequence"/>
</dbReference>
<dbReference type="Gene3D" id="1.10.3330.10">
    <property type="entry name" value="Oxo-4-hydroxy-4-carboxy-5-ureidoimidazoline decarboxylase"/>
    <property type="match status" value="1"/>
</dbReference>
<dbReference type="EMBL" id="JBITLV010000001">
    <property type="protein sequence ID" value="MFI7585616.1"/>
    <property type="molecule type" value="Genomic_DNA"/>
</dbReference>
<organism evidence="9 10">
    <name type="scientific">Spongisporangium articulatum</name>
    <dbReference type="NCBI Taxonomy" id="3362603"/>
    <lineage>
        <taxon>Bacteria</taxon>
        <taxon>Bacillati</taxon>
        <taxon>Actinomycetota</taxon>
        <taxon>Actinomycetes</taxon>
        <taxon>Kineosporiales</taxon>
        <taxon>Kineosporiaceae</taxon>
        <taxon>Spongisporangium</taxon>
    </lineage>
</organism>
<evidence type="ECO:0000256" key="5">
    <source>
        <dbReference type="ARBA" id="ARBA00022793"/>
    </source>
</evidence>
<keyword evidence="6 9" id="KW-0456">Lyase</keyword>
<dbReference type="NCBIfam" id="TIGR03180">
    <property type="entry name" value="UraD_2"/>
    <property type="match status" value="1"/>
</dbReference>
<comment type="caution">
    <text evidence="9">The sequence shown here is derived from an EMBL/GenBank/DDBJ whole genome shotgun (WGS) entry which is preliminary data.</text>
</comment>
<evidence type="ECO:0000313" key="9">
    <source>
        <dbReference type="EMBL" id="MFI7585616.1"/>
    </source>
</evidence>
<dbReference type="GO" id="GO:0051997">
    <property type="term" value="F:2-oxo-4-hydroxy-4-carboxy-5-ureidoimidazoline decarboxylase activity"/>
    <property type="evidence" value="ECO:0007669"/>
    <property type="project" value="UniProtKB-EC"/>
</dbReference>
<comment type="catalytic activity">
    <reaction evidence="1">
        <text>5-hydroxy-2-oxo-4-ureido-2,5-dihydro-1H-imidazole-5-carboxylate + H(+) = (S)-allantoin + CO2</text>
        <dbReference type="Rhea" id="RHEA:26301"/>
        <dbReference type="ChEBI" id="CHEBI:15378"/>
        <dbReference type="ChEBI" id="CHEBI:15678"/>
        <dbReference type="ChEBI" id="CHEBI:16526"/>
        <dbReference type="ChEBI" id="CHEBI:58639"/>
        <dbReference type="EC" id="4.1.1.97"/>
    </reaction>
</comment>
<comment type="pathway">
    <text evidence="2">Purine metabolism; urate degradation; (S)-allantoin from urate: step 3/3.</text>
</comment>
<evidence type="ECO:0000256" key="3">
    <source>
        <dbReference type="ARBA" id="ARBA00012257"/>
    </source>
</evidence>
<evidence type="ECO:0000256" key="7">
    <source>
        <dbReference type="SAM" id="MobiDB-lite"/>
    </source>
</evidence>
<dbReference type="Pfam" id="PF09349">
    <property type="entry name" value="OHCU_decarbox"/>
    <property type="match status" value="1"/>
</dbReference>
<dbReference type="InterPro" id="IPR017595">
    <property type="entry name" value="OHCU_decarboxylase-2"/>
</dbReference>
<keyword evidence="10" id="KW-1185">Reference proteome</keyword>
<feature type="domain" description="Oxo-4-hydroxy-4-carboxy-5-ureidoimidazoline decarboxylase" evidence="8">
    <location>
        <begin position="10"/>
        <end position="163"/>
    </location>
</feature>